<dbReference type="EMBL" id="JYDI01000336">
    <property type="protein sequence ID" value="KRY45704.1"/>
    <property type="molecule type" value="Genomic_DNA"/>
</dbReference>
<sequence>MAPYGISLELMPKSPEQKGRMKAIFIRLATAYDEISEAIKTSHERTGLVTLYIGLCGRCHEKKNKKASKLLLVVKQIRNSSIISQLDQLPDLPDGDFQVQITYINHFSKYCVLRSLKLKKAQEVDGGYLDIFHYLVPQQCLQQSDMAVNLST</sequence>
<dbReference type="AlphaFoldDB" id="A0A0V1C9G0"/>
<dbReference type="STRING" id="45882.A0A0V1C9G0"/>
<protein>
    <submittedName>
        <fullName evidence="1">KRAB-A domain-containing protein 2</fullName>
    </submittedName>
</protein>
<evidence type="ECO:0000313" key="1">
    <source>
        <dbReference type="EMBL" id="KRY45704.1"/>
    </source>
</evidence>
<proteinExistence type="predicted"/>
<reference evidence="1 2" key="1">
    <citation type="submission" date="2015-01" db="EMBL/GenBank/DDBJ databases">
        <title>Evolution of Trichinella species and genotypes.</title>
        <authorList>
            <person name="Korhonen P.K."/>
            <person name="Edoardo P."/>
            <person name="Giuseppe L.R."/>
            <person name="Gasser R.B."/>
        </authorList>
    </citation>
    <scope>NUCLEOTIDE SEQUENCE [LARGE SCALE GENOMIC DNA]</scope>
    <source>
        <strain evidence="1">ISS120</strain>
    </source>
</reference>
<dbReference type="OrthoDB" id="5853607at2759"/>
<gene>
    <name evidence="1" type="primary">KRBA2</name>
    <name evidence="1" type="ORF">T03_14518</name>
</gene>
<organism evidence="1 2">
    <name type="scientific">Trichinella britovi</name>
    <name type="common">Parasitic roundworm</name>
    <dbReference type="NCBI Taxonomy" id="45882"/>
    <lineage>
        <taxon>Eukaryota</taxon>
        <taxon>Metazoa</taxon>
        <taxon>Ecdysozoa</taxon>
        <taxon>Nematoda</taxon>
        <taxon>Enoplea</taxon>
        <taxon>Dorylaimia</taxon>
        <taxon>Trichinellida</taxon>
        <taxon>Trichinellidae</taxon>
        <taxon>Trichinella</taxon>
    </lineage>
</organism>
<comment type="caution">
    <text evidence="1">The sequence shown here is derived from an EMBL/GenBank/DDBJ whole genome shotgun (WGS) entry which is preliminary data.</text>
</comment>
<dbReference type="Proteomes" id="UP000054653">
    <property type="component" value="Unassembled WGS sequence"/>
</dbReference>
<name>A0A0V1C9G0_TRIBR</name>
<keyword evidence="2" id="KW-1185">Reference proteome</keyword>
<evidence type="ECO:0000313" key="2">
    <source>
        <dbReference type="Proteomes" id="UP000054653"/>
    </source>
</evidence>
<accession>A0A0V1C9G0</accession>